<accession>A0A401PYP5</accession>
<dbReference type="EMBL" id="BFAA01011734">
    <property type="protein sequence ID" value="GCB78210.1"/>
    <property type="molecule type" value="Genomic_DNA"/>
</dbReference>
<gene>
    <name evidence="2" type="ORF">scyTo_0017717</name>
</gene>
<keyword evidence="1" id="KW-0732">Signal</keyword>
<dbReference type="AlphaFoldDB" id="A0A401PYP5"/>
<feature type="chain" id="PRO_5019133796" evidence="1">
    <location>
        <begin position="19"/>
        <end position="82"/>
    </location>
</feature>
<evidence type="ECO:0000256" key="1">
    <source>
        <dbReference type="SAM" id="SignalP"/>
    </source>
</evidence>
<protein>
    <submittedName>
        <fullName evidence="2">Uncharacterized protein</fullName>
    </submittedName>
</protein>
<keyword evidence="3" id="KW-1185">Reference proteome</keyword>
<proteinExistence type="predicted"/>
<reference evidence="2 3" key="1">
    <citation type="journal article" date="2018" name="Nat. Ecol. Evol.">
        <title>Shark genomes provide insights into elasmobranch evolution and the origin of vertebrates.</title>
        <authorList>
            <person name="Hara Y"/>
            <person name="Yamaguchi K"/>
            <person name="Onimaru K"/>
            <person name="Kadota M"/>
            <person name="Koyanagi M"/>
            <person name="Keeley SD"/>
            <person name="Tatsumi K"/>
            <person name="Tanaka K"/>
            <person name="Motone F"/>
            <person name="Kageyama Y"/>
            <person name="Nozu R"/>
            <person name="Adachi N"/>
            <person name="Nishimura O"/>
            <person name="Nakagawa R"/>
            <person name="Tanegashima C"/>
            <person name="Kiyatake I"/>
            <person name="Matsumoto R"/>
            <person name="Murakumo K"/>
            <person name="Nishida K"/>
            <person name="Terakita A"/>
            <person name="Kuratani S"/>
            <person name="Sato K"/>
            <person name="Hyodo S Kuraku.S."/>
        </authorList>
    </citation>
    <scope>NUCLEOTIDE SEQUENCE [LARGE SCALE GENOMIC DNA]</scope>
</reference>
<feature type="signal peptide" evidence="1">
    <location>
        <begin position="1"/>
        <end position="18"/>
    </location>
</feature>
<name>A0A401PYP5_SCYTO</name>
<comment type="caution">
    <text evidence="2">The sequence shown here is derived from an EMBL/GenBank/DDBJ whole genome shotgun (WGS) entry which is preliminary data.</text>
</comment>
<organism evidence="2 3">
    <name type="scientific">Scyliorhinus torazame</name>
    <name type="common">Cloudy catshark</name>
    <name type="synonym">Catulus torazame</name>
    <dbReference type="NCBI Taxonomy" id="75743"/>
    <lineage>
        <taxon>Eukaryota</taxon>
        <taxon>Metazoa</taxon>
        <taxon>Chordata</taxon>
        <taxon>Craniata</taxon>
        <taxon>Vertebrata</taxon>
        <taxon>Chondrichthyes</taxon>
        <taxon>Elasmobranchii</taxon>
        <taxon>Galeomorphii</taxon>
        <taxon>Galeoidea</taxon>
        <taxon>Carcharhiniformes</taxon>
        <taxon>Scyliorhinidae</taxon>
        <taxon>Scyliorhinus</taxon>
    </lineage>
</organism>
<sequence>MVAVYALVSFCLALLALLFYCMKKGWKNGEGIPISQQGTFRRERAEALDLIHLQEREQRVDDIEMGLLEGRSPPKASVTTLA</sequence>
<dbReference type="Proteomes" id="UP000288216">
    <property type="component" value="Unassembled WGS sequence"/>
</dbReference>
<evidence type="ECO:0000313" key="3">
    <source>
        <dbReference type="Proteomes" id="UP000288216"/>
    </source>
</evidence>
<evidence type="ECO:0000313" key="2">
    <source>
        <dbReference type="EMBL" id="GCB78210.1"/>
    </source>
</evidence>